<accession>A0A1H2I4Z5</accession>
<dbReference type="InterPro" id="IPR000160">
    <property type="entry name" value="GGDEF_dom"/>
</dbReference>
<dbReference type="GO" id="GO:0052621">
    <property type="term" value="F:diguanylate cyclase activity"/>
    <property type="evidence" value="ECO:0007669"/>
    <property type="project" value="TreeGrafter"/>
</dbReference>
<evidence type="ECO:0000256" key="1">
    <source>
        <dbReference type="SAM" id="MobiDB-lite"/>
    </source>
</evidence>
<keyword evidence="2" id="KW-1133">Transmembrane helix</keyword>
<dbReference type="Gene3D" id="3.30.70.270">
    <property type="match status" value="1"/>
</dbReference>
<feature type="transmembrane region" description="Helical" evidence="2">
    <location>
        <begin position="105"/>
        <end position="130"/>
    </location>
</feature>
<dbReference type="GO" id="GO:1902201">
    <property type="term" value="P:negative regulation of bacterial-type flagellum-dependent cell motility"/>
    <property type="evidence" value="ECO:0007669"/>
    <property type="project" value="TreeGrafter"/>
</dbReference>
<feature type="region of interest" description="Disordered" evidence="1">
    <location>
        <begin position="402"/>
        <end position="425"/>
    </location>
</feature>
<dbReference type="InterPro" id="IPR029787">
    <property type="entry name" value="Nucleotide_cyclase"/>
</dbReference>
<dbReference type="FunFam" id="3.30.70.270:FF:000001">
    <property type="entry name" value="Diguanylate cyclase domain protein"/>
    <property type="match status" value="1"/>
</dbReference>
<evidence type="ECO:0000256" key="2">
    <source>
        <dbReference type="SAM" id="Phobius"/>
    </source>
</evidence>
<protein>
    <submittedName>
        <fullName evidence="4">Diguanylate cyclase (GGDEF) domain-containing protein</fullName>
    </submittedName>
</protein>
<gene>
    <name evidence="4" type="ORF">SAMN04488563_1444</name>
</gene>
<reference evidence="5" key="1">
    <citation type="submission" date="2016-10" db="EMBL/GenBank/DDBJ databases">
        <authorList>
            <person name="Varghese N."/>
            <person name="Submissions S."/>
        </authorList>
    </citation>
    <scope>NUCLEOTIDE SEQUENCE [LARGE SCALE GENOMIC DNA]</scope>
    <source>
        <strain evidence="5">DSM 45079</strain>
    </source>
</reference>
<keyword evidence="2" id="KW-0472">Membrane</keyword>
<dbReference type="AlphaFoldDB" id="A0A1H2I4Z5"/>
<dbReference type="GO" id="GO:0005886">
    <property type="term" value="C:plasma membrane"/>
    <property type="evidence" value="ECO:0007669"/>
    <property type="project" value="TreeGrafter"/>
</dbReference>
<feature type="domain" description="GGDEF" evidence="3">
    <location>
        <begin position="263"/>
        <end position="403"/>
    </location>
</feature>
<evidence type="ECO:0000259" key="3">
    <source>
        <dbReference type="PROSITE" id="PS50887"/>
    </source>
</evidence>
<organism evidence="4 5">
    <name type="scientific">Jiangella alkaliphila</name>
    <dbReference type="NCBI Taxonomy" id="419479"/>
    <lineage>
        <taxon>Bacteria</taxon>
        <taxon>Bacillati</taxon>
        <taxon>Actinomycetota</taxon>
        <taxon>Actinomycetes</taxon>
        <taxon>Jiangellales</taxon>
        <taxon>Jiangellaceae</taxon>
        <taxon>Jiangella</taxon>
    </lineage>
</organism>
<sequence length="425" mass="45514">MIVAASVLASSATATLVPIDDRDLVRFGVLLGCSWIAIELTRHIERKREYWRSPTSGYIDTKSVWSFAAVIVLPPLLASLMVVLTYTLAWWRIKPHARPGLPHRWVFSCATVLCGTQAAVVVLEVGMASYPGAPGAASMEGLAEFGVIAAAGVLRWAINLGLVLVAIALASPTARARDLFSNIGEQVLEAGALGLGLVTAAVVVNNPFVLPGVVVAMVALHRGLLVHQYQQASRFDAKTGLTTAKWWHEYAEQAFTQSRNRGRTMGLLIVDLDHFKAINDTYGHPFGDRVLRSVAKELLAEVRDEDACGRWGGEEFVIALPEVGNEHNVQRVAERIRRRIQSVVLDPPGNDDSADVVTITASVGGAIFPAEGISSLDELLLAADTALYAAKNGGRNTVRLNGAGAPTMPVRRALPQQAEPPTAGA</sequence>
<dbReference type="GO" id="GO:0043709">
    <property type="term" value="P:cell adhesion involved in single-species biofilm formation"/>
    <property type="evidence" value="ECO:0007669"/>
    <property type="project" value="TreeGrafter"/>
</dbReference>
<dbReference type="Proteomes" id="UP000182977">
    <property type="component" value="Chromosome I"/>
</dbReference>
<dbReference type="NCBIfam" id="TIGR00254">
    <property type="entry name" value="GGDEF"/>
    <property type="match status" value="1"/>
</dbReference>
<evidence type="ECO:0000313" key="4">
    <source>
        <dbReference type="EMBL" id="SDU39191.1"/>
    </source>
</evidence>
<dbReference type="InterPro" id="IPR050469">
    <property type="entry name" value="Diguanylate_Cyclase"/>
</dbReference>
<dbReference type="PANTHER" id="PTHR45138:SF9">
    <property type="entry name" value="DIGUANYLATE CYCLASE DGCM-RELATED"/>
    <property type="match status" value="1"/>
</dbReference>
<dbReference type="SUPFAM" id="SSF55073">
    <property type="entry name" value="Nucleotide cyclase"/>
    <property type="match status" value="1"/>
</dbReference>
<dbReference type="STRING" id="419479.SAMN04488563_1444"/>
<feature type="transmembrane region" description="Helical" evidence="2">
    <location>
        <begin position="142"/>
        <end position="170"/>
    </location>
</feature>
<dbReference type="CDD" id="cd01949">
    <property type="entry name" value="GGDEF"/>
    <property type="match status" value="1"/>
</dbReference>
<keyword evidence="2" id="KW-0812">Transmembrane</keyword>
<dbReference type="SMART" id="SM00267">
    <property type="entry name" value="GGDEF"/>
    <property type="match status" value="1"/>
</dbReference>
<dbReference type="EMBL" id="LT629791">
    <property type="protein sequence ID" value="SDU39191.1"/>
    <property type="molecule type" value="Genomic_DNA"/>
</dbReference>
<evidence type="ECO:0000313" key="5">
    <source>
        <dbReference type="Proteomes" id="UP000182977"/>
    </source>
</evidence>
<proteinExistence type="predicted"/>
<feature type="transmembrane region" description="Helical" evidence="2">
    <location>
        <begin position="190"/>
        <end position="220"/>
    </location>
</feature>
<dbReference type="InterPro" id="IPR043128">
    <property type="entry name" value="Rev_trsase/Diguanyl_cyclase"/>
</dbReference>
<feature type="transmembrane region" description="Helical" evidence="2">
    <location>
        <begin position="64"/>
        <end position="93"/>
    </location>
</feature>
<dbReference type="PROSITE" id="PS50887">
    <property type="entry name" value="GGDEF"/>
    <property type="match status" value="1"/>
</dbReference>
<name>A0A1H2I4Z5_9ACTN</name>
<dbReference type="PANTHER" id="PTHR45138">
    <property type="entry name" value="REGULATORY COMPONENTS OF SENSORY TRANSDUCTION SYSTEM"/>
    <property type="match status" value="1"/>
</dbReference>
<keyword evidence="5" id="KW-1185">Reference proteome</keyword>
<dbReference type="Pfam" id="PF00990">
    <property type="entry name" value="GGDEF"/>
    <property type="match status" value="1"/>
</dbReference>